<accession>A0A0E9RSC9</accession>
<evidence type="ECO:0000313" key="1">
    <source>
        <dbReference type="EMBL" id="JAH31315.1"/>
    </source>
</evidence>
<reference evidence="1" key="1">
    <citation type="submission" date="2014-11" db="EMBL/GenBank/DDBJ databases">
        <authorList>
            <person name="Amaro Gonzalez C."/>
        </authorList>
    </citation>
    <scope>NUCLEOTIDE SEQUENCE</scope>
</reference>
<protein>
    <submittedName>
        <fullName evidence="1">Uncharacterized protein</fullName>
    </submittedName>
</protein>
<dbReference type="EMBL" id="GBXM01077262">
    <property type="protein sequence ID" value="JAH31315.1"/>
    <property type="molecule type" value="Transcribed_RNA"/>
</dbReference>
<name>A0A0E9RSC9_ANGAN</name>
<sequence>MGKFFFFFCTVIDSSLVEPCSDF</sequence>
<organism evidence="1">
    <name type="scientific">Anguilla anguilla</name>
    <name type="common">European freshwater eel</name>
    <name type="synonym">Muraena anguilla</name>
    <dbReference type="NCBI Taxonomy" id="7936"/>
    <lineage>
        <taxon>Eukaryota</taxon>
        <taxon>Metazoa</taxon>
        <taxon>Chordata</taxon>
        <taxon>Craniata</taxon>
        <taxon>Vertebrata</taxon>
        <taxon>Euteleostomi</taxon>
        <taxon>Actinopterygii</taxon>
        <taxon>Neopterygii</taxon>
        <taxon>Teleostei</taxon>
        <taxon>Anguilliformes</taxon>
        <taxon>Anguillidae</taxon>
        <taxon>Anguilla</taxon>
    </lineage>
</organism>
<proteinExistence type="predicted"/>
<dbReference type="AlphaFoldDB" id="A0A0E9RSC9"/>
<reference evidence="1" key="2">
    <citation type="journal article" date="2015" name="Fish Shellfish Immunol.">
        <title>Early steps in the European eel (Anguilla anguilla)-Vibrio vulnificus interaction in the gills: Role of the RtxA13 toxin.</title>
        <authorList>
            <person name="Callol A."/>
            <person name="Pajuelo D."/>
            <person name="Ebbesson L."/>
            <person name="Teles M."/>
            <person name="MacKenzie S."/>
            <person name="Amaro C."/>
        </authorList>
    </citation>
    <scope>NUCLEOTIDE SEQUENCE</scope>
</reference>